<dbReference type="PANTHER" id="PTHR10491:SF4">
    <property type="entry name" value="METHIONINE ADENOSYLTRANSFERASE 2 SUBUNIT BETA"/>
    <property type="match status" value="1"/>
</dbReference>
<dbReference type="CDD" id="cd05254">
    <property type="entry name" value="dTDP_HR_like_SDR_e"/>
    <property type="match status" value="1"/>
</dbReference>
<dbReference type="InterPro" id="IPR005913">
    <property type="entry name" value="dTDP_dehydrorham_reduct"/>
</dbReference>
<dbReference type="EMBL" id="JAZHBO010000001">
    <property type="protein sequence ID" value="MEF2155268.1"/>
    <property type="molecule type" value="Genomic_DNA"/>
</dbReference>
<sequence length="305" mass="32526">MKVLVLGANGQVGTELVRRLPERLHADVVPVTRSGDWEGQPCETADLSEPEALGGLIERVKPDAVVNAAAYTAVDKAESEAELAMRINGEAPGAIAKACADHGIPFVHYSTDYVFGGDADRPYLPEDATAPAGIYGLSKLAGEQAVQSAGGDVRILRNAWVYGLHGSNFLRTMLRLADRAELGVVDDQIGSPTPAWLIAEVTAAMLRQGFRGQRTHHVVAGGQTSWAGFADAIFDQAVAGGLIDARPAVKRITTADYPTPAKRPAYSVLSTESLKSEFSLKLPGWDECLKMTFNSDALQQAQSIQ</sequence>
<evidence type="ECO:0000256" key="6">
    <source>
        <dbReference type="RuleBase" id="RU364082"/>
    </source>
</evidence>
<comment type="pathway">
    <text evidence="1 6">Carbohydrate biosynthesis; dTDP-L-rhamnose biosynthesis.</text>
</comment>
<evidence type="ECO:0000256" key="2">
    <source>
        <dbReference type="ARBA" id="ARBA00010944"/>
    </source>
</evidence>
<dbReference type="Pfam" id="PF04321">
    <property type="entry name" value="RmlD_sub_bind"/>
    <property type="match status" value="1"/>
</dbReference>
<dbReference type="Gene3D" id="3.40.50.720">
    <property type="entry name" value="NAD(P)-binding Rossmann-like Domain"/>
    <property type="match status" value="1"/>
</dbReference>
<gene>
    <name evidence="8" type="primary">rfbD</name>
    <name evidence="8" type="ORF">V3390_03350</name>
</gene>
<dbReference type="NCBIfam" id="TIGR01214">
    <property type="entry name" value="rmlD"/>
    <property type="match status" value="1"/>
</dbReference>
<evidence type="ECO:0000256" key="1">
    <source>
        <dbReference type="ARBA" id="ARBA00004781"/>
    </source>
</evidence>
<keyword evidence="6" id="KW-0521">NADP</keyword>
<dbReference type="EC" id="1.1.1.133" evidence="3 6"/>
<proteinExistence type="inferred from homology"/>
<dbReference type="RefSeq" id="WP_331703340.1">
    <property type="nucleotide sequence ID" value="NZ_JAZHBO010000001.1"/>
</dbReference>
<dbReference type="InterPro" id="IPR029903">
    <property type="entry name" value="RmlD-like-bd"/>
</dbReference>
<evidence type="ECO:0000256" key="5">
    <source>
        <dbReference type="ARBA" id="ARBA00048200"/>
    </source>
</evidence>
<accession>A0ABU7UZ68</accession>
<keyword evidence="6 8" id="KW-0560">Oxidoreductase</keyword>
<comment type="cofactor">
    <cofactor evidence="6">
        <name>Mg(2+)</name>
        <dbReference type="ChEBI" id="CHEBI:18420"/>
    </cofactor>
    <text evidence="6">Binds 1 Mg(2+) ion per monomer.</text>
</comment>
<evidence type="ECO:0000256" key="3">
    <source>
        <dbReference type="ARBA" id="ARBA00012929"/>
    </source>
</evidence>
<protein>
    <recommendedName>
        <fullName evidence="4 6">dTDP-4-dehydrorhamnose reductase</fullName>
        <ecNumber evidence="3 6">1.1.1.133</ecNumber>
    </recommendedName>
</protein>
<evidence type="ECO:0000313" key="9">
    <source>
        <dbReference type="Proteomes" id="UP001356170"/>
    </source>
</evidence>
<comment type="caution">
    <text evidence="8">The sequence shown here is derived from an EMBL/GenBank/DDBJ whole genome shotgun (WGS) entry which is preliminary data.</text>
</comment>
<organism evidence="8 9">
    <name type="scientific">Aquilutibacter rugosus</name>
    <dbReference type="NCBI Taxonomy" id="3115820"/>
    <lineage>
        <taxon>Bacteria</taxon>
        <taxon>Pseudomonadati</taxon>
        <taxon>Pseudomonadota</taxon>
        <taxon>Gammaproteobacteria</taxon>
        <taxon>Lysobacterales</taxon>
        <taxon>Lysobacteraceae</taxon>
        <taxon>Aquilutibacter</taxon>
    </lineage>
</organism>
<reference evidence="8 9" key="1">
    <citation type="submission" date="2024-01" db="EMBL/GenBank/DDBJ databases">
        <title>Novel species of the genus Luteimonas isolated from rivers.</title>
        <authorList>
            <person name="Lu H."/>
        </authorList>
    </citation>
    <scope>NUCLEOTIDE SEQUENCE [LARGE SCALE GENOMIC DNA]</scope>
    <source>
        <strain evidence="8 9">FXH3W</strain>
    </source>
</reference>
<comment type="similarity">
    <text evidence="2 6">Belongs to the dTDP-4-dehydrorhamnose reductase family.</text>
</comment>
<feature type="domain" description="RmlD-like substrate binding" evidence="7">
    <location>
        <begin position="1"/>
        <end position="294"/>
    </location>
</feature>
<dbReference type="GO" id="GO:0008831">
    <property type="term" value="F:dTDP-4-dehydrorhamnose reductase activity"/>
    <property type="evidence" value="ECO:0007669"/>
    <property type="project" value="UniProtKB-EC"/>
</dbReference>
<dbReference type="Gene3D" id="3.90.25.10">
    <property type="entry name" value="UDP-galactose 4-epimerase, domain 1"/>
    <property type="match status" value="1"/>
</dbReference>
<name>A0ABU7UZ68_9GAMM</name>
<dbReference type="PANTHER" id="PTHR10491">
    <property type="entry name" value="DTDP-4-DEHYDRORHAMNOSE REDUCTASE"/>
    <property type="match status" value="1"/>
</dbReference>
<comment type="catalytic activity">
    <reaction evidence="5 6">
        <text>dTDP-beta-L-rhamnose + NADP(+) = dTDP-4-dehydro-beta-L-rhamnose + NADPH + H(+)</text>
        <dbReference type="Rhea" id="RHEA:21796"/>
        <dbReference type="ChEBI" id="CHEBI:15378"/>
        <dbReference type="ChEBI" id="CHEBI:57510"/>
        <dbReference type="ChEBI" id="CHEBI:57783"/>
        <dbReference type="ChEBI" id="CHEBI:58349"/>
        <dbReference type="ChEBI" id="CHEBI:62830"/>
        <dbReference type="EC" id="1.1.1.133"/>
    </reaction>
</comment>
<dbReference type="SUPFAM" id="SSF51735">
    <property type="entry name" value="NAD(P)-binding Rossmann-fold domains"/>
    <property type="match status" value="1"/>
</dbReference>
<comment type="function">
    <text evidence="6">Catalyzes the reduction of dTDP-6-deoxy-L-lyxo-4-hexulose to yield dTDP-L-rhamnose.</text>
</comment>
<evidence type="ECO:0000313" key="8">
    <source>
        <dbReference type="EMBL" id="MEF2155268.1"/>
    </source>
</evidence>
<dbReference type="Proteomes" id="UP001356170">
    <property type="component" value="Unassembled WGS sequence"/>
</dbReference>
<keyword evidence="9" id="KW-1185">Reference proteome</keyword>
<evidence type="ECO:0000259" key="7">
    <source>
        <dbReference type="Pfam" id="PF04321"/>
    </source>
</evidence>
<evidence type="ECO:0000256" key="4">
    <source>
        <dbReference type="ARBA" id="ARBA00017099"/>
    </source>
</evidence>
<dbReference type="InterPro" id="IPR036291">
    <property type="entry name" value="NAD(P)-bd_dom_sf"/>
</dbReference>